<evidence type="ECO:0000313" key="4">
    <source>
        <dbReference type="Proteomes" id="UP001519287"/>
    </source>
</evidence>
<evidence type="ECO:0000256" key="1">
    <source>
        <dbReference type="ARBA" id="ARBA00007637"/>
    </source>
</evidence>
<dbReference type="Gene3D" id="3.90.25.10">
    <property type="entry name" value="UDP-galactose 4-epimerase, domain 1"/>
    <property type="match status" value="1"/>
</dbReference>
<dbReference type="EMBL" id="JAGGLB010000007">
    <property type="protein sequence ID" value="MBP1990977.1"/>
    <property type="molecule type" value="Genomic_DNA"/>
</dbReference>
<dbReference type="InterPro" id="IPR036291">
    <property type="entry name" value="NAD(P)-bd_dom_sf"/>
</dbReference>
<keyword evidence="4" id="KW-1185">Reference proteome</keyword>
<dbReference type="Gene3D" id="3.40.50.720">
    <property type="entry name" value="NAD(P)-binding Rossmann-like Domain"/>
    <property type="match status" value="1"/>
</dbReference>
<keyword evidence="3" id="KW-0413">Isomerase</keyword>
<dbReference type="InterPro" id="IPR001509">
    <property type="entry name" value="Epimerase_deHydtase"/>
</dbReference>
<dbReference type="Proteomes" id="UP001519287">
    <property type="component" value="Unassembled WGS sequence"/>
</dbReference>
<evidence type="ECO:0000259" key="2">
    <source>
        <dbReference type="Pfam" id="PF01370"/>
    </source>
</evidence>
<evidence type="ECO:0000313" key="3">
    <source>
        <dbReference type="EMBL" id="MBP1990977.1"/>
    </source>
</evidence>
<dbReference type="PANTHER" id="PTHR43000">
    <property type="entry name" value="DTDP-D-GLUCOSE 4,6-DEHYDRATASE-RELATED"/>
    <property type="match status" value="1"/>
</dbReference>
<dbReference type="RefSeq" id="WP_209971731.1">
    <property type="nucleotide sequence ID" value="NZ_JAGGLB010000007.1"/>
</dbReference>
<protein>
    <submittedName>
        <fullName evidence="3">UDP-glucose 4-epimerase</fullName>
        <ecNumber evidence="3">5.1.3.2</ecNumber>
    </submittedName>
</protein>
<name>A0ABS4ITS6_9BACL</name>
<dbReference type="SUPFAM" id="SSF51735">
    <property type="entry name" value="NAD(P)-binding Rossmann-fold domains"/>
    <property type="match status" value="1"/>
</dbReference>
<dbReference type="PRINTS" id="PR01713">
    <property type="entry name" value="NUCEPIMERASE"/>
</dbReference>
<accession>A0ABS4ITS6</accession>
<sequence>MNIIITGAAGFIGSHLSEALLQLGHSVTGVDHIESSSNRSIKEDNLKNILVHPEFQWQAVDLLNIDLNRLIADADIVFHLAGLAGVRNSWGSSFEDYLHANILLTQEIAEACKQSARLKKLVYASSSSIYGGGSGHYSSEQSPATPISPYGLTKLAGEHICAIYHKQYGLPYTALRYFTVYGPRQRPDMGFHRFMKAALLEEPLTVYGNGEQTRDFTYISDVVAANINAMNYKKHGNVFNIGGVETASVNDIVHKIEKLSGKKLQLHYLPEQPGDPFATRADISLARTELGYNPLISLDEGMAAEWSYITGLYGSKR</sequence>
<comment type="similarity">
    <text evidence="1">Belongs to the NAD(P)-dependent epimerase/dehydratase family.</text>
</comment>
<proteinExistence type="inferred from homology"/>
<feature type="domain" description="NAD-dependent epimerase/dehydratase" evidence="2">
    <location>
        <begin position="3"/>
        <end position="242"/>
    </location>
</feature>
<dbReference type="EC" id="5.1.3.2" evidence="3"/>
<reference evidence="3 4" key="1">
    <citation type="submission" date="2021-03" db="EMBL/GenBank/DDBJ databases">
        <title>Genomic Encyclopedia of Type Strains, Phase IV (KMG-IV): sequencing the most valuable type-strain genomes for metagenomic binning, comparative biology and taxonomic classification.</title>
        <authorList>
            <person name="Goeker M."/>
        </authorList>
    </citation>
    <scope>NUCLEOTIDE SEQUENCE [LARGE SCALE GENOMIC DNA]</scope>
    <source>
        <strain evidence="3 4">DSM 26048</strain>
    </source>
</reference>
<dbReference type="Pfam" id="PF01370">
    <property type="entry name" value="Epimerase"/>
    <property type="match status" value="1"/>
</dbReference>
<gene>
    <name evidence="3" type="ORF">J2Z66_002584</name>
</gene>
<comment type="caution">
    <text evidence="3">The sequence shown here is derived from an EMBL/GenBank/DDBJ whole genome shotgun (WGS) entry which is preliminary data.</text>
</comment>
<organism evidence="3 4">
    <name type="scientific">Paenibacillus eucommiae</name>
    <dbReference type="NCBI Taxonomy" id="1355755"/>
    <lineage>
        <taxon>Bacteria</taxon>
        <taxon>Bacillati</taxon>
        <taxon>Bacillota</taxon>
        <taxon>Bacilli</taxon>
        <taxon>Bacillales</taxon>
        <taxon>Paenibacillaceae</taxon>
        <taxon>Paenibacillus</taxon>
    </lineage>
</organism>
<dbReference type="GO" id="GO:0003978">
    <property type="term" value="F:UDP-glucose 4-epimerase activity"/>
    <property type="evidence" value="ECO:0007669"/>
    <property type="project" value="UniProtKB-EC"/>
</dbReference>